<dbReference type="EMBL" id="JBHSEF010000009">
    <property type="protein sequence ID" value="MFC4353783.1"/>
    <property type="molecule type" value="Genomic_DNA"/>
</dbReference>
<dbReference type="Proteomes" id="UP001595733">
    <property type="component" value="Unassembled WGS sequence"/>
</dbReference>
<keyword evidence="4" id="KW-1185">Reference proteome</keyword>
<organism evidence="3 4">
    <name type="scientific">Chryseomicrobium palamuruense</name>
    <dbReference type="NCBI Taxonomy" id="682973"/>
    <lineage>
        <taxon>Bacteria</taxon>
        <taxon>Bacillati</taxon>
        <taxon>Bacillota</taxon>
        <taxon>Bacilli</taxon>
        <taxon>Bacillales</taxon>
        <taxon>Caryophanaceae</taxon>
        <taxon>Chryseomicrobium</taxon>
    </lineage>
</organism>
<sequence>MENWENELKKLPTEQHDIEDVWSRIDQEMQRDKRKERRRLMMQRTWIAGVAAMFIVIGAIFYFSMNAQAPEVATDSGPSESPSSSNQDSTTSTDGDDELTRGEPGYFEQELNKLRERYPDEKEVPLQIEGTEEMIPMVRVTPGNLAYLLYVDDERYDISFDSNVTDESTVFLKAHNQLSGDYPEVGLQIDTIPGKKPTELASEKAAWLEEKYPGATIESEPVTEPVIGYKLHVREGDAPSSEVTTIYVLDQQHNESSIVVTQTVFLEAQEGHGARFHAMLKTLEVLQ</sequence>
<evidence type="ECO:0000256" key="2">
    <source>
        <dbReference type="SAM" id="Phobius"/>
    </source>
</evidence>
<reference evidence="4" key="1">
    <citation type="journal article" date="2019" name="Int. J. Syst. Evol. Microbiol.">
        <title>The Global Catalogue of Microorganisms (GCM) 10K type strain sequencing project: providing services to taxonomists for standard genome sequencing and annotation.</title>
        <authorList>
            <consortium name="The Broad Institute Genomics Platform"/>
            <consortium name="The Broad Institute Genome Sequencing Center for Infectious Disease"/>
            <person name="Wu L."/>
            <person name="Ma J."/>
        </authorList>
    </citation>
    <scope>NUCLEOTIDE SEQUENCE [LARGE SCALE GENOMIC DNA]</scope>
    <source>
        <strain evidence="4">CCUG 50353</strain>
    </source>
</reference>
<name>A0ABV8UR63_9BACL</name>
<protein>
    <recommendedName>
        <fullName evidence="5">DUF4367 domain-containing protein</fullName>
    </recommendedName>
</protein>
<feature type="region of interest" description="Disordered" evidence="1">
    <location>
        <begin position="71"/>
        <end position="104"/>
    </location>
</feature>
<evidence type="ECO:0008006" key="5">
    <source>
        <dbReference type="Google" id="ProtNLM"/>
    </source>
</evidence>
<evidence type="ECO:0000256" key="1">
    <source>
        <dbReference type="SAM" id="MobiDB-lite"/>
    </source>
</evidence>
<feature type="compositionally biased region" description="Low complexity" evidence="1">
    <location>
        <begin position="74"/>
        <end position="93"/>
    </location>
</feature>
<evidence type="ECO:0000313" key="4">
    <source>
        <dbReference type="Proteomes" id="UP001595733"/>
    </source>
</evidence>
<keyword evidence="2" id="KW-1133">Transmembrane helix</keyword>
<dbReference type="RefSeq" id="WP_378139524.1">
    <property type="nucleotide sequence ID" value="NZ_JBHSEF010000009.1"/>
</dbReference>
<feature type="transmembrane region" description="Helical" evidence="2">
    <location>
        <begin position="45"/>
        <end position="65"/>
    </location>
</feature>
<proteinExistence type="predicted"/>
<keyword evidence="2" id="KW-0812">Transmembrane</keyword>
<keyword evidence="2" id="KW-0472">Membrane</keyword>
<accession>A0ABV8UR63</accession>
<comment type="caution">
    <text evidence="3">The sequence shown here is derived from an EMBL/GenBank/DDBJ whole genome shotgun (WGS) entry which is preliminary data.</text>
</comment>
<gene>
    <name evidence="3" type="ORF">ACFO0S_01720</name>
</gene>
<evidence type="ECO:0000313" key="3">
    <source>
        <dbReference type="EMBL" id="MFC4353783.1"/>
    </source>
</evidence>